<proteinExistence type="predicted"/>
<accession>A0A101E5L1</accession>
<comment type="caution">
    <text evidence="2">The sequence shown here is derived from an EMBL/GenBank/DDBJ whole genome shotgun (WGS) entry which is preliminary data.</text>
</comment>
<feature type="domain" description="Pyruvate ferredoxin oxidoreductase beta subunit C-terminal" evidence="1">
    <location>
        <begin position="2"/>
        <end position="45"/>
    </location>
</feature>
<reference evidence="2 3" key="1">
    <citation type="submission" date="2019-03" db="EMBL/GenBank/DDBJ databases">
        <title>Genomic Encyclopedia of Type Strains, Phase IV (KMG-IV): sequencing the most valuable type-strain genomes for metagenomic binning, comparative biology and taxonomic classification.</title>
        <authorList>
            <person name="Goeker M."/>
        </authorList>
    </citation>
    <scope>NUCLEOTIDE SEQUENCE [LARGE SCALE GENOMIC DNA]</scope>
    <source>
        <strain evidence="2 3">DSM 13054</strain>
    </source>
</reference>
<evidence type="ECO:0000313" key="3">
    <source>
        <dbReference type="Proteomes" id="UP000294886"/>
    </source>
</evidence>
<dbReference type="EMBL" id="SLWU01000013">
    <property type="protein sequence ID" value="TCO63920.1"/>
    <property type="molecule type" value="Genomic_DNA"/>
</dbReference>
<evidence type="ECO:0000313" key="2">
    <source>
        <dbReference type="EMBL" id="TCO63920.1"/>
    </source>
</evidence>
<gene>
    <name evidence="2" type="ORF">EV203_11379</name>
</gene>
<protein>
    <submittedName>
        <fullName evidence="2">Pyruvate ferredoxin oxidoreductase beta subunit-like protein</fullName>
    </submittedName>
</protein>
<organism evidence="2 3">
    <name type="scientific">Caldanaerobacter subterraneus</name>
    <dbReference type="NCBI Taxonomy" id="911092"/>
    <lineage>
        <taxon>Bacteria</taxon>
        <taxon>Bacillati</taxon>
        <taxon>Bacillota</taxon>
        <taxon>Clostridia</taxon>
        <taxon>Thermoanaerobacterales</taxon>
        <taxon>Thermoanaerobacteraceae</taxon>
        <taxon>Caldanaerobacter</taxon>
    </lineage>
</organism>
<dbReference type="InterPro" id="IPR032686">
    <property type="entry name" value="PFO_beta_C"/>
</dbReference>
<sequence>MPEDYDYTNKEEAFKKALEFGDKIPIGIIYKVEKETYEDQFDFIKNGPPLVDAELNPKNAEKLLKLFQ</sequence>
<dbReference type="Pfam" id="PF12367">
    <property type="entry name" value="PFO_beta_C"/>
    <property type="match status" value="1"/>
</dbReference>
<evidence type="ECO:0000259" key="1">
    <source>
        <dbReference type="Pfam" id="PF12367"/>
    </source>
</evidence>
<name>A0A101E5L1_9THEO</name>
<keyword evidence="2" id="KW-0670">Pyruvate</keyword>
<dbReference type="AlphaFoldDB" id="A0A101E5L1"/>
<dbReference type="Proteomes" id="UP000294886">
    <property type="component" value="Unassembled WGS sequence"/>
</dbReference>